<evidence type="ECO:0000313" key="3">
    <source>
        <dbReference type="Proteomes" id="UP000765509"/>
    </source>
</evidence>
<accession>A0A9Q3Q957</accession>
<dbReference type="EMBL" id="AVOT02138127">
    <property type="protein sequence ID" value="MBW0590376.1"/>
    <property type="molecule type" value="Genomic_DNA"/>
</dbReference>
<sequence>MPSLGHLGPLRLLRSAVHRPKGGNHLAPKARWVPPEPILATNPLDPNLAKNPLETDMAIEPVGPIFGHGPPWTIIPAMASGKHYPQLKGNSFHSSMHPVLKVAAVVHIWYYIPLCTIFAQKFNGDVFRTKSHNYNSRSQNPMPILKEDSLTHPSGNP</sequence>
<protein>
    <submittedName>
        <fullName evidence="2">Uncharacterized protein</fullName>
    </submittedName>
</protein>
<reference evidence="2" key="1">
    <citation type="submission" date="2021-03" db="EMBL/GenBank/DDBJ databases">
        <title>Draft genome sequence of rust myrtle Austropuccinia psidii MF-1, a brazilian biotype.</title>
        <authorList>
            <person name="Quecine M.C."/>
            <person name="Pachon D.M.R."/>
            <person name="Bonatelli M.L."/>
            <person name="Correr F.H."/>
            <person name="Franceschini L.M."/>
            <person name="Leite T.F."/>
            <person name="Margarido G.R.A."/>
            <person name="Almeida C.A."/>
            <person name="Ferrarezi J.A."/>
            <person name="Labate C.A."/>
        </authorList>
    </citation>
    <scope>NUCLEOTIDE SEQUENCE</scope>
    <source>
        <strain evidence="2">MF-1</strain>
    </source>
</reference>
<dbReference type="AlphaFoldDB" id="A0A9Q3Q957"/>
<feature type="region of interest" description="Disordered" evidence="1">
    <location>
        <begin position="137"/>
        <end position="157"/>
    </location>
</feature>
<organism evidence="2 3">
    <name type="scientific">Austropuccinia psidii MF-1</name>
    <dbReference type="NCBI Taxonomy" id="1389203"/>
    <lineage>
        <taxon>Eukaryota</taxon>
        <taxon>Fungi</taxon>
        <taxon>Dikarya</taxon>
        <taxon>Basidiomycota</taxon>
        <taxon>Pucciniomycotina</taxon>
        <taxon>Pucciniomycetes</taxon>
        <taxon>Pucciniales</taxon>
        <taxon>Sphaerophragmiaceae</taxon>
        <taxon>Austropuccinia</taxon>
    </lineage>
</organism>
<comment type="caution">
    <text evidence="2">The sequence shown here is derived from an EMBL/GenBank/DDBJ whole genome shotgun (WGS) entry which is preliminary data.</text>
</comment>
<evidence type="ECO:0000313" key="2">
    <source>
        <dbReference type="EMBL" id="MBW0590376.1"/>
    </source>
</evidence>
<dbReference type="Proteomes" id="UP000765509">
    <property type="component" value="Unassembled WGS sequence"/>
</dbReference>
<proteinExistence type="predicted"/>
<keyword evidence="3" id="KW-1185">Reference proteome</keyword>
<name>A0A9Q3Q957_9BASI</name>
<evidence type="ECO:0000256" key="1">
    <source>
        <dbReference type="SAM" id="MobiDB-lite"/>
    </source>
</evidence>
<gene>
    <name evidence="2" type="ORF">O181_130091</name>
</gene>